<dbReference type="RefSeq" id="WP_160878192.1">
    <property type="nucleotide sequence ID" value="NZ_WUEK01000006.1"/>
</dbReference>
<proteinExistence type="predicted"/>
<dbReference type="Pfam" id="PF00542">
    <property type="entry name" value="Ribosomal_L12"/>
    <property type="match status" value="1"/>
</dbReference>
<gene>
    <name evidence="2" type="ORF">GRQ65_12040</name>
</gene>
<protein>
    <recommendedName>
        <fullName evidence="1">Large ribosomal subunit protein bL12 C-terminal domain-containing protein</fullName>
    </recommendedName>
</protein>
<comment type="caution">
    <text evidence="2">The sequence shown here is derived from an EMBL/GenBank/DDBJ whole genome shotgun (WGS) entry which is preliminary data.</text>
</comment>
<reference evidence="2 3" key="1">
    <citation type="submission" date="2019-12" db="EMBL/GenBank/DDBJ databases">
        <authorList>
            <person name="Kun Z."/>
        </authorList>
    </citation>
    <scope>NUCLEOTIDE SEQUENCE [LARGE SCALE GENOMIC DNA]</scope>
    <source>
        <strain evidence="2 3">YIM 123512</strain>
    </source>
</reference>
<dbReference type="Proteomes" id="UP000473325">
    <property type="component" value="Unassembled WGS sequence"/>
</dbReference>
<dbReference type="GO" id="GO:0003735">
    <property type="term" value="F:structural constituent of ribosome"/>
    <property type="evidence" value="ECO:0007669"/>
    <property type="project" value="InterPro"/>
</dbReference>
<name>A0A6L7F0E8_9ACTN</name>
<dbReference type="InterPro" id="IPR013823">
    <property type="entry name" value="Ribosomal_bL12_C"/>
</dbReference>
<organism evidence="2 3">
    <name type="scientific">Nocardioides flavescens</name>
    <dbReference type="NCBI Taxonomy" id="2691959"/>
    <lineage>
        <taxon>Bacteria</taxon>
        <taxon>Bacillati</taxon>
        <taxon>Actinomycetota</taxon>
        <taxon>Actinomycetes</taxon>
        <taxon>Propionibacteriales</taxon>
        <taxon>Nocardioidaceae</taxon>
        <taxon>Nocardioides</taxon>
    </lineage>
</organism>
<dbReference type="Gene3D" id="3.30.1390.10">
    <property type="match status" value="1"/>
</dbReference>
<evidence type="ECO:0000313" key="3">
    <source>
        <dbReference type="Proteomes" id="UP000473325"/>
    </source>
</evidence>
<dbReference type="AlphaFoldDB" id="A0A6L7F0E8"/>
<dbReference type="EMBL" id="WUEK01000006">
    <property type="protein sequence ID" value="MXG90279.1"/>
    <property type="molecule type" value="Genomic_DNA"/>
</dbReference>
<dbReference type="SUPFAM" id="SSF54736">
    <property type="entry name" value="ClpS-like"/>
    <property type="match status" value="1"/>
</dbReference>
<evidence type="ECO:0000313" key="2">
    <source>
        <dbReference type="EMBL" id="MXG90279.1"/>
    </source>
</evidence>
<dbReference type="InterPro" id="IPR014719">
    <property type="entry name" value="Ribosomal_bL12_C/ClpS-like"/>
</dbReference>
<feature type="domain" description="Large ribosomal subunit protein bL12 C-terminal" evidence="1">
    <location>
        <begin position="70"/>
        <end position="98"/>
    </location>
</feature>
<keyword evidence="3" id="KW-1185">Reference proteome</keyword>
<evidence type="ECO:0000259" key="1">
    <source>
        <dbReference type="Pfam" id="PF00542"/>
    </source>
</evidence>
<dbReference type="GO" id="GO:0006412">
    <property type="term" value="P:translation"/>
    <property type="evidence" value="ECO:0007669"/>
    <property type="project" value="InterPro"/>
</dbReference>
<accession>A0A6L7F0E8</accession>
<sequence>MGFFGGSSSDSPQADVDSRQVADLTARVTQLEAAVARLEAQLGAGGGAVAAAPPPPDPAWLVEVRSLLVRGKKIQAIKVYREGTGAGLKEAKDAVEAMEWSRS</sequence>